<dbReference type="InterPro" id="IPR011033">
    <property type="entry name" value="PRC_barrel-like_sf"/>
</dbReference>
<dbReference type="Gene3D" id="2.30.30.240">
    <property type="entry name" value="PRC-barrel domain"/>
    <property type="match status" value="1"/>
</dbReference>
<keyword evidence="4" id="KW-1185">Reference proteome</keyword>
<organism evidence="3 4">
    <name type="scientific">Jannaschia pohangensis</name>
    <dbReference type="NCBI Taxonomy" id="390807"/>
    <lineage>
        <taxon>Bacteria</taxon>
        <taxon>Pseudomonadati</taxon>
        <taxon>Pseudomonadota</taxon>
        <taxon>Alphaproteobacteria</taxon>
        <taxon>Rhodobacterales</taxon>
        <taxon>Roseobacteraceae</taxon>
        <taxon>Jannaschia</taxon>
    </lineage>
</organism>
<dbReference type="AlphaFoldDB" id="A0A1I3J3I0"/>
<name>A0A1I3J3I0_9RHOB</name>
<proteinExistence type="predicted"/>
<reference evidence="3 4" key="1">
    <citation type="submission" date="2016-10" db="EMBL/GenBank/DDBJ databases">
        <authorList>
            <person name="de Groot N.N."/>
        </authorList>
    </citation>
    <scope>NUCLEOTIDE SEQUENCE [LARGE SCALE GENOMIC DNA]</scope>
    <source>
        <strain evidence="3 4">DSM 19073</strain>
    </source>
</reference>
<dbReference type="SUPFAM" id="SSF50346">
    <property type="entry name" value="PRC-barrel domain"/>
    <property type="match status" value="1"/>
</dbReference>
<evidence type="ECO:0000256" key="1">
    <source>
        <dbReference type="SAM" id="SignalP"/>
    </source>
</evidence>
<evidence type="ECO:0000313" key="4">
    <source>
        <dbReference type="Proteomes" id="UP000199110"/>
    </source>
</evidence>
<sequence length="185" mass="19131">MKFLFASTATALALAVPAYADSHAADPATTVPDRVEETADVERTGTGLTTQSGAGNIVEGEPQIPDTDAISPSPIIEPGSDTTSEMIVPDGYTVLGYDALVDEDMVGVPVFGLGDERIGEVASLVRSDDGLLTDVVVDVGGFLGLGEKPVAVPIGRLLILESPTAMRVDVNATQEDLEAMPAYEG</sequence>
<feature type="domain" description="PRC-barrel" evidence="2">
    <location>
        <begin position="103"/>
        <end position="155"/>
    </location>
</feature>
<dbReference type="EMBL" id="FORA01000001">
    <property type="protein sequence ID" value="SFI54535.1"/>
    <property type="molecule type" value="Genomic_DNA"/>
</dbReference>
<dbReference type="STRING" id="390807.SAMN04488095_1187"/>
<evidence type="ECO:0000259" key="2">
    <source>
        <dbReference type="Pfam" id="PF05239"/>
    </source>
</evidence>
<feature type="signal peptide" evidence="1">
    <location>
        <begin position="1"/>
        <end position="20"/>
    </location>
</feature>
<protein>
    <submittedName>
        <fullName evidence="3">PRC-barrel domain-containing protein</fullName>
    </submittedName>
</protein>
<gene>
    <name evidence="3" type="ORF">SAMN04488095_1187</name>
</gene>
<dbReference type="Pfam" id="PF05239">
    <property type="entry name" value="PRC"/>
    <property type="match status" value="1"/>
</dbReference>
<evidence type="ECO:0000313" key="3">
    <source>
        <dbReference type="EMBL" id="SFI54535.1"/>
    </source>
</evidence>
<dbReference type="Proteomes" id="UP000199110">
    <property type="component" value="Unassembled WGS sequence"/>
</dbReference>
<dbReference type="InterPro" id="IPR027275">
    <property type="entry name" value="PRC-brl_dom"/>
</dbReference>
<feature type="chain" id="PRO_5011492949" evidence="1">
    <location>
        <begin position="21"/>
        <end position="185"/>
    </location>
</feature>
<accession>A0A1I3J3I0</accession>
<keyword evidence="1" id="KW-0732">Signal</keyword>
<dbReference type="RefSeq" id="WP_175484805.1">
    <property type="nucleotide sequence ID" value="NZ_FORA01000001.1"/>
</dbReference>